<proteinExistence type="predicted"/>
<dbReference type="Gene3D" id="3.90.810.10">
    <property type="entry name" value="CRIB domain"/>
    <property type="match status" value="1"/>
</dbReference>
<dbReference type="Proteomes" id="UP000054064">
    <property type="component" value="Unassembled WGS sequence"/>
</dbReference>
<dbReference type="InterPro" id="IPR036936">
    <property type="entry name" value="CRIB_dom_sf"/>
</dbReference>
<feature type="domain" description="CRIB" evidence="12">
    <location>
        <begin position="75"/>
        <end position="88"/>
    </location>
</feature>
<dbReference type="SUPFAM" id="SSF56112">
    <property type="entry name" value="Protein kinase-like (PK-like)"/>
    <property type="match status" value="1"/>
</dbReference>
<evidence type="ECO:0000256" key="6">
    <source>
        <dbReference type="ARBA" id="ARBA00022741"/>
    </source>
</evidence>
<evidence type="ECO:0000256" key="1">
    <source>
        <dbReference type="ARBA" id="ARBA00004496"/>
    </source>
</evidence>
<evidence type="ECO:0000256" key="10">
    <source>
        <dbReference type="SAM" id="MobiDB-lite"/>
    </source>
</evidence>
<keyword evidence="3" id="KW-0963">Cytoplasm</keyword>
<evidence type="ECO:0000256" key="2">
    <source>
        <dbReference type="ARBA" id="ARBA00012513"/>
    </source>
</evidence>
<dbReference type="Gene3D" id="1.10.510.10">
    <property type="entry name" value="Transferase(Phosphotransferase) domain 1"/>
    <property type="match status" value="1"/>
</dbReference>
<keyword evidence="14" id="KW-1185">Reference proteome</keyword>
<dbReference type="PANTHER" id="PTHR45832:SF10">
    <property type="entry name" value="NON-SPECIFIC SERINE_THREONINE PROTEIN KINASE"/>
    <property type="match status" value="1"/>
</dbReference>
<feature type="domain" description="Protein kinase" evidence="11">
    <location>
        <begin position="269"/>
        <end position="520"/>
    </location>
</feature>
<dbReference type="AlphaFoldDB" id="A0A091GKQ9"/>
<evidence type="ECO:0000313" key="14">
    <source>
        <dbReference type="Proteomes" id="UP000054064"/>
    </source>
</evidence>
<evidence type="ECO:0000256" key="5">
    <source>
        <dbReference type="ARBA" id="ARBA00022679"/>
    </source>
</evidence>
<dbReference type="GO" id="GO:0004674">
    <property type="term" value="F:protein serine/threonine kinase activity"/>
    <property type="evidence" value="ECO:0007669"/>
    <property type="project" value="UniProtKB-KW"/>
</dbReference>
<comment type="subcellular location">
    <subcellularLocation>
        <location evidence="1">Cytoplasm</location>
    </subcellularLocation>
</comment>
<evidence type="ECO:0000259" key="11">
    <source>
        <dbReference type="PROSITE" id="PS50011"/>
    </source>
</evidence>
<dbReference type="InterPro" id="IPR008271">
    <property type="entry name" value="Ser/Thr_kinase_AS"/>
</dbReference>
<dbReference type="InterPro" id="IPR033923">
    <property type="entry name" value="PAK_BD"/>
</dbReference>
<organism evidence="13 14">
    <name type="scientific">Buceros rhinoceros silvestris</name>
    <dbReference type="NCBI Taxonomy" id="175836"/>
    <lineage>
        <taxon>Eukaryota</taxon>
        <taxon>Metazoa</taxon>
        <taxon>Chordata</taxon>
        <taxon>Craniata</taxon>
        <taxon>Vertebrata</taxon>
        <taxon>Euteleostomi</taxon>
        <taxon>Archelosauria</taxon>
        <taxon>Archosauria</taxon>
        <taxon>Dinosauria</taxon>
        <taxon>Saurischia</taxon>
        <taxon>Theropoda</taxon>
        <taxon>Coelurosauria</taxon>
        <taxon>Aves</taxon>
        <taxon>Neognathae</taxon>
        <taxon>Neoaves</taxon>
        <taxon>Telluraves</taxon>
        <taxon>Coraciimorphae</taxon>
        <taxon>Bucerotiformes</taxon>
        <taxon>Bucerotidae</taxon>
        <taxon>Buceros</taxon>
    </lineage>
</organism>
<evidence type="ECO:0000256" key="7">
    <source>
        <dbReference type="ARBA" id="ARBA00022777"/>
    </source>
</evidence>
<keyword evidence="5" id="KW-0808">Transferase</keyword>
<dbReference type="InterPro" id="IPR051931">
    <property type="entry name" value="PAK3-like"/>
</dbReference>
<dbReference type="FunFam" id="3.30.200.20:FF:000069">
    <property type="entry name" value="Non-specific serine/threonine protein kinase"/>
    <property type="match status" value="1"/>
</dbReference>
<feature type="compositionally biased region" description="Polar residues" evidence="10">
    <location>
        <begin position="219"/>
        <end position="230"/>
    </location>
</feature>
<evidence type="ECO:0000256" key="8">
    <source>
        <dbReference type="ARBA" id="ARBA00022840"/>
    </source>
</evidence>
<keyword evidence="6 9" id="KW-0547">Nucleotide-binding</keyword>
<accession>A0A091GKQ9</accession>
<dbReference type="PROSITE" id="PS50108">
    <property type="entry name" value="CRIB"/>
    <property type="match status" value="1"/>
</dbReference>
<feature type="binding site" evidence="9">
    <location>
        <position position="298"/>
    </location>
    <ligand>
        <name>ATP</name>
        <dbReference type="ChEBI" id="CHEBI:30616"/>
    </ligand>
</feature>
<feature type="region of interest" description="Disordered" evidence="10">
    <location>
        <begin position="1"/>
        <end position="76"/>
    </location>
</feature>
<dbReference type="FunFam" id="3.90.810.10:FF:000001">
    <property type="entry name" value="Non-specific serine/threonine protein kinase"/>
    <property type="match status" value="1"/>
</dbReference>
<evidence type="ECO:0000256" key="3">
    <source>
        <dbReference type="ARBA" id="ARBA00022490"/>
    </source>
</evidence>
<evidence type="ECO:0000256" key="9">
    <source>
        <dbReference type="PROSITE-ProRule" id="PRU10141"/>
    </source>
</evidence>
<keyword evidence="4" id="KW-0723">Serine/threonine-protein kinase</keyword>
<keyword evidence="7 13" id="KW-0418">Kinase</keyword>
<feature type="region of interest" description="Disordered" evidence="10">
    <location>
        <begin position="205"/>
        <end position="250"/>
    </location>
</feature>
<dbReference type="GO" id="GO:0005524">
    <property type="term" value="F:ATP binding"/>
    <property type="evidence" value="ECO:0007669"/>
    <property type="project" value="UniProtKB-UniRule"/>
</dbReference>
<feature type="region of interest" description="Disordered" evidence="10">
    <location>
        <begin position="162"/>
        <end position="193"/>
    </location>
</feature>
<evidence type="ECO:0000259" key="12">
    <source>
        <dbReference type="PROSITE" id="PS50108"/>
    </source>
</evidence>
<keyword evidence="8 9" id="KW-0067">ATP-binding</keyword>
<evidence type="ECO:0000256" key="4">
    <source>
        <dbReference type="ARBA" id="ARBA00022527"/>
    </source>
</evidence>
<dbReference type="PROSITE" id="PS00107">
    <property type="entry name" value="PROTEIN_KINASE_ATP"/>
    <property type="match status" value="1"/>
</dbReference>
<dbReference type="Pfam" id="PF00786">
    <property type="entry name" value="PBD"/>
    <property type="match status" value="1"/>
</dbReference>
<dbReference type="Gene3D" id="3.30.200.20">
    <property type="entry name" value="Phosphorylase Kinase, domain 1"/>
    <property type="match status" value="1"/>
</dbReference>
<dbReference type="SMART" id="SM00220">
    <property type="entry name" value="S_TKc"/>
    <property type="match status" value="1"/>
</dbReference>
<dbReference type="CDD" id="cd01093">
    <property type="entry name" value="CRIB_PAK_like"/>
    <property type="match status" value="1"/>
</dbReference>
<dbReference type="InterPro" id="IPR017441">
    <property type="entry name" value="Protein_kinase_ATP_BS"/>
</dbReference>
<gene>
    <name evidence="13" type="ORF">N320_10359</name>
</gene>
<dbReference type="KEGG" id="brhi:104491305"/>
<sequence length="544" mass="60667">MSNNGVETEDKPPAPPMRNTSTMIGSGSKDVGTLNHGSKPLPPNPEEKKRKERFYRSILPGDKTNKKKEKERPEISLPSDFEHTIHVGFDAVTGEFTGMPEQWARLLQTSNITKSEQKKNPQAVLDVLEFYNSKKISNSQKYMSFTDKSTEDYNSSNTLNVKAVSETPAVPSVSEDEDDEDDAAPPPVIAPRPEHTKSIYTRSVIEPLPPPTRDVATSPILSPSENSTTAPDMLVRNTEKQKKKPKMSDEEILEKLRSIVSVGDPKKKYTCFEKIGQGASGTVYTAMDVATGQEVAIKQMNLQQQPKKELIINEILVMRENKNPNIVNYLDSYLVGEELWVVMEYLAGGSLTDVVTETCMDEGQIAAVCRECLQALEFLHSNQVIHRDIKSDNILLGMDGSVKLTDFGFCAQITPEQSKRSTMVGTPYWMAPEVVTRKAYGPKVDIWSLGIMAIEMIEGEPPYLNENPLRALYLIATNGTPELQNPEKLSPIFRDFLNRCLEMDVEKRGSAKELLQHQFLKIAKPLSSLTPLILAAKEAAKNNH</sequence>
<feature type="compositionally biased region" description="Acidic residues" evidence="10">
    <location>
        <begin position="174"/>
        <end position="183"/>
    </location>
</feature>
<dbReference type="OrthoDB" id="1022360at2759"/>
<protein>
    <recommendedName>
        <fullName evidence="2">non-specific serine/threonine protein kinase</fullName>
        <ecNumber evidence="2">2.7.11.1</ecNumber>
    </recommendedName>
</protein>
<name>A0A091GKQ9_BUCRH</name>
<evidence type="ECO:0000313" key="13">
    <source>
        <dbReference type="EMBL" id="KFO84191.1"/>
    </source>
</evidence>
<dbReference type="InterPro" id="IPR000095">
    <property type="entry name" value="CRIB_dom"/>
</dbReference>
<dbReference type="InterPro" id="IPR011009">
    <property type="entry name" value="Kinase-like_dom_sf"/>
</dbReference>
<dbReference type="FunFam" id="1.10.510.10:FF:000011">
    <property type="entry name" value="Non-specific serine/threonine protein kinase"/>
    <property type="match status" value="1"/>
</dbReference>
<dbReference type="PROSITE" id="PS50011">
    <property type="entry name" value="PROTEIN_KINASE_DOM"/>
    <property type="match status" value="1"/>
</dbReference>
<dbReference type="InterPro" id="IPR000719">
    <property type="entry name" value="Prot_kinase_dom"/>
</dbReference>
<dbReference type="EC" id="2.7.11.1" evidence="2"/>
<reference evidence="13 14" key="1">
    <citation type="submission" date="2014-04" db="EMBL/GenBank/DDBJ databases">
        <title>Genome evolution of avian class.</title>
        <authorList>
            <person name="Zhang G."/>
            <person name="Li C."/>
        </authorList>
    </citation>
    <scope>NUCLEOTIDE SEQUENCE [LARGE SCALE GENOMIC DNA]</scope>
    <source>
        <strain evidence="13">BGI_N320</strain>
    </source>
</reference>
<dbReference type="PANTHER" id="PTHR45832">
    <property type="entry name" value="SERINE/THREONINE-PROTEIN KINASE SAMKA-RELATED-RELATED"/>
    <property type="match status" value="1"/>
</dbReference>
<dbReference type="GO" id="GO:0005737">
    <property type="term" value="C:cytoplasm"/>
    <property type="evidence" value="ECO:0007669"/>
    <property type="project" value="UniProtKB-SubCell"/>
</dbReference>
<dbReference type="EMBL" id="KL504025">
    <property type="protein sequence ID" value="KFO84191.1"/>
    <property type="molecule type" value="Genomic_DNA"/>
</dbReference>
<dbReference type="PROSITE" id="PS00108">
    <property type="entry name" value="PROTEIN_KINASE_ST"/>
    <property type="match status" value="1"/>
</dbReference>
<dbReference type="Pfam" id="PF00069">
    <property type="entry name" value="Pkinase"/>
    <property type="match status" value="1"/>
</dbReference>
<dbReference type="SMART" id="SM00285">
    <property type="entry name" value="PBD"/>
    <property type="match status" value="1"/>
</dbReference>